<evidence type="ECO:0000313" key="4">
    <source>
        <dbReference type="Ensembl" id="ENSOMEP00000007359.1"/>
    </source>
</evidence>
<dbReference type="CDD" id="cd02440">
    <property type="entry name" value="AdoMet_MTases"/>
    <property type="match status" value="1"/>
</dbReference>
<dbReference type="GeneTree" id="ENSGT00940000154786"/>
<dbReference type="Ensembl" id="ENSOMET00000004262.1">
    <property type="protein sequence ID" value="ENSOMEP00000007359.1"/>
    <property type="gene ID" value="ENSOMEG00000008435.1"/>
</dbReference>
<name>A0A3B3BQ06_ORYME</name>
<dbReference type="InterPro" id="IPR052356">
    <property type="entry name" value="Thiol_S-MT"/>
</dbReference>
<dbReference type="AlphaFoldDB" id="A0A3B3BQ06"/>
<dbReference type="Proteomes" id="UP000646548">
    <property type="component" value="Unassembled WGS sequence"/>
</dbReference>
<dbReference type="PANTHER" id="PTHR45036:SF1">
    <property type="entry name" value="METHYLTRANSFERASE LIKE 7A"/>
    <property type="match status" value="1"/>
</dbReference>
<dbReference type="OrthoDB" id="416496at2759"/>
<dbReference type="STRING" id="30732.ENSOMEP00000007359"/>
<evidence type="ECO:0000313" key="5">
    <source>
        <dbReference type="Proteomes" id="UP000261560"/>
    </source>
</evidence>
<feature type="domain" description="Methyltransferase type 11" evidence="2">
    <location>
        <begin position="76"/>
        <end position="173"/>
    </location>
</feature>
<keyword evidence="1" id="KW-0472">Membrane</keyword>
<dbReference type="SUPFAM" id="SSF53335">
    <property type="entry name" value="S-adenosyl-L-methionine-dependent methyltransferases"/>
    <property type="match status" value="1"/>
</dbReference>
<proteinExistence type="predicted"/>
<evidence type="ECO:0000259" key="2">
    <source>
        <dbReference type="Pfam" id="PF08241"/>
    </source>
</evidence>
<dbReference type="PaxDb" id="30732-ENSOMEP00000007359"/>
<evidence type="ECO:0000256" key="1">
    <source>
        <dbReference type="SAM" id="Phobius"/>
    </source>
</evidence>
<dbReference type="InterPro" id="IPR029063">
    <property type="entry name" value="SAM-dependent_MTases_sf"/>
</dbReference>
<keyword evidence="3" id="KW-0489">Methyltransferase</keyword>
<reference evidence="3" key="2">
    <citation type="journal article" name="BMC Genomics">
        <title>Long-read sequencing and de novo genome assembly of marine medaka (Oryzias melastigma).</title>
        <authorList>
            <person name="Liang P."/>
            <person name="Saqib H.S.A."/>
            <person name="Ni X."/>
            <person name="Shen Y."/>
        </authorList>
    </citation>
    <scope>NUCLEOTIDE SEQUENCE</scope>
    <source>
        <strain evidence="3">Bigg-433</strain>
    </source>
</reference>
<dbReference type="PANTHER" id="PTHR45036">
    <property type="entry name" value="METHYLTRANSFERASE LIKE 7B"/>
    <property type="match status" value="1"/>
</dbReference>
<keyword evidence="3" id="KW-0808">Transferase</keyword>
<accession>A0A3B3BQ06</accession>
<protein>
    <submittedName>
        <fullName evidence="3">Methyltransferase-like protein 7A</fullName>
    </submittedName>
    <submittedName>
        <fullName evidence="4">Thiol methyltransferase 1A</fullName>
    </submittedName>
</protein>
<dbReference type="EMBL" id="WKFB01000197">
    <property type="protein sequence ID" value="KAF6732158.1"/>
    <property type="molecule type" value="Genomic_DNA"/>
</dbReference>
<gene>
    <name evidence="3" type="ORF">FQA47_017944</name>
</gene>
<evidence type="ECO:0000313" key="3">
    <source>
        <dbReference type="EMBL" id="KAF6732158.1"/>
    </source>
</evidence>
<keyword evidence="5" id="KW-1185">Reference proteome</keyword>
<dbReference type="Proteomes" id="UP000261560">
    <property type="component" value="Unplaced"/>
</dbReference>
<dbReference type="Pfam" id="PF08241">
    <property type="entry name" value="Methyltransf_11"/>
    <property type="match status" value="1"/>
</dbReference>
<dbReference type="GO" id="GO:0032259">
    <property type="term" value="P:methylation"/>
    <property type="evidence" value="ECO:0007669"/>
    <property type="project" value="UniProtKB-KW"/>
</dbReference>
<dbReference type="OMA" id="CQYVFEP"/>
<reference evidence="4" key="1">
    <citation type="submission" date="2025-05" db="UniProtKB">
        <authorList>
            <consortium name="Ensembl"/>
        </authorList>
    </citation>
    <scope>IDENTIFICATION</scope>
</reference>
<dbReference type="Gene3D" id="3.40.50.150">
    <property type="entry name" value="Vaccinia Virus protein VP39"/>
    <property type="match status" value="1"/>
</dbReference>
<keyword evidence="1" id="KW-0812">Transmembrane</keyword>
<dbReference type="InterPro" id="IPR013216">
    <property type="entry name" value="Methyltransf_11"/>
</dbReference>
<feature type="transmembrane region" description="Helical" evidence="1">
    <location>
        <begin position="12"/>
        <end position="32"/>
    </location>
</feature>
<dbReference type="GO" id="GO:0008757">
    <property type="term" value="F:S-adenosylmethionine-dependent methyltransferase activity"/>
    <property type="evidence" value="ECO:0007669"/>
    <property type="project" value="InterPro"/>
</dbReference>
<organism evidence="4 5">
    <name type="scientific">Oryzias melastigma</name>
    <name type="common">Marine medaka</name>
    <dbReference type="NCBI Taxonomy" id="30732"/>
    <lineage>
        <taxon>Eukaryota</taxon>
        <taxon>Metazoa</taxon>
        <taxon>Chordata</taxon>
        <taxon>Craniata</taxon>
        <taxon>Vertebrata</taxon>
        <taxon>Euteleostomi</taxon>
        <taxon>Actinopterygii</taxon>
        <taxon>Neopterygii</taxon>
        <taxon>Teleostei</taxon>
        <taxon>Neoteleostei</taxon>
        <taxon>Acanthomorphata</taxon>
        <taxon>Ovalentaria</taxon>
        <taxon>Atherinomorphae</taxon>
        <taxon>Beloniformes</taxon>
        <taxon>Adrianichthyidae</taxon>
        <taxon>Oryziinae</taxon>
        <taxon>Oryzias</taxon>
    </lineage>
</organism>
<sequence>MRACCLKLCRLLVVVVTLPLSLLGMAGFGALYHRRLFPLLADTITVSYNDKVHKLKRELFRNAATFADSSGTLRLLEIGCGSGANFRFYPDGCTVTCTDPNPGFERYLRRNMDANKHVTFERFLVLSGEELRGVRDESVDVVVCTLVLCSVRNAREVLREARRVLRKGGAFYFLEHVVSDSASWIYVCQFIFEPLWCFLGDGCKVTKATWKDLESAGFSQLHIRHVDVLEVSPMIRPHILGYSIK</sequence>
<keyword evidence="1" id="KW-1133">Transmembrane helix</keyword>